<dbReference type="InterPro" id="IPR011010">
    <property type="entry name" value="DNA_brk_join_enz"/>
</dbReference>
<dbReference type="AlphaFoldDB" id="A0A9D2ZTX0"/>
<name>A0A9D2ZTX0_9BACT</name>
<dbReference type="EMBL" id="DWUP01000053">
    <property type="protein sequence ID" value="HJD52598.1"/>
    <property type="molecule type" value="Genomic_DNA"/>
</dbReference>
<protein>
    <submittedName>
        <fullName evidence="2">Phage integrase SAM-like domain-containing protein</fullName>
    </submittedName>
</protein>
<evidence type="ECO:0000256" key="1">
    <source>
        <dbReference type="ARBA" id="ARBA00023125"/>
    </source>
</evidence>
<reference evidence="2" key="1">
    <citation type="journal article" date="2021" name="PeerJ">
        <title>Extensive microbial diversity within the chicken gut microbiome revealed by metagenomics and culture.</title>
        <authorList>
            <person name="Gilroy R."/>
            <person name="Ravi A."/>
            <person name="Getino M."/>
            <person name="Pursley I."/>
            <person name="Horton D.L."/>
            <person name="Alikhan N.F."/>
            <person name="Baker D."/>
            <person name="Gharbi K."/>
            <person name="Hall N."/>
            <person name="Watson M."/>
            <person name="Adriaenssens E.M."/>
            <person name="Foster-Nyarko E."/>
            <person name="Jarju S."/>
            <person name="Secka A."/>
            <person name="Antonio M."/>
            <person name="Oren A."/>
            <person name="Chaudhuri R.R."/>
            <person name="La Ragione R."/>
            <person name="Hildebrand F."/>
            <person name="Pallen M.J."/>
        </authorList>
    </citation>
    <scope>NUCLEOTIDE SEQUENCE</scope>
    <source>
        <strain evidence="2">MalCec1-1739</strain>
    </source>
</reference>
<dbReference type="SUPFAM" id="SSF56349">
    <property type="entry name" value="DNA breaking-rejoining enzymes"/>
    <property type="match status" value="1"/>
</dbReference>
<dbReference type="InterPro" id="IPR010998">
    <property type="entry name" value="Integrase_recombinase_N"/>
</dbReference>
<reference evidence="2" key="2">
    <citation type="submission" date="2021-04" db="EMBL/GenBank/DDBJ databases">
        <authorList>
            <person name="Gilroy R."/>
        </authorList>
    </citation>
    <scope>NUCLEOTIDE SEQUENCE</scope>
    <source>
        <strain evidence="2">MalCec1-1739</strain>
    </source>
</reference>
<proteinExistence type="predicted"/>
<dbReference type="Gene3D" id="1.10.150.130">
    <property type="match status" value="1"/>
</dbReference>
<organism evidence="2 3">
    <name type="scientific">Candidatus Avibacteroides avistercoris</name>
    <dbReference type="NCBI Taxonomy" id="2840690"/>
    <lineage>
        <taxon>Bacteria</taxon>
        <taxon>Pseudomonadati</taxon>
        <taxon>Bacteroidota</taxon>
        <taxon>Bacteroidia</taxon>
        <taxon>Bacteroidales</taxon>
        <taxon>Bacteroidaceae</taxon>
        <taxon>Bacteroidaceae incertae sedis</taxon>
        <taxon>Candidatus Avibacteroides</taxon>
    </lineage>
</organism>
<evidence type="ECO:0000313" key="3">
    <source>
        <dbReference type="Proteomes" id="UP000787625"/>
    </source>
</evidence>
<evidence type="ECO:0000313" key="2">
    <source>
        <dbReference type="EMBL" id="HJD52598.1"/>
    </source>
</evidence>
<keyword evidence="1" id="KW-0238">DNA-binding</keyword>
<accession>A0A9D2ZTX0</accession>
<dbReference type="Proteomes" id="UP000787625">
    <property type="component" value="Unassembled WGS sequence"/>
</dbReference>
<sequence length="242" mass="28545">MSLDEKKCNKDGAGYTLPRIEKGRHPGIVYSYTGRDGRPREVRMPVAYCWLCDARETADKLSGLLLSGWRPDYVPGLEGRALLLVVLDEYLRYIDDMCRLGAMRRKTVYDYSSRLVILEEYVIRNDKWLLSDFGVPMLSLFLDWLVSHRRVGATTRNNYLTWLSALCSWMWERGYVPQNFAARIRRLREPPKRRDALDAGEMRRVTDWFAVHDPWMLLACRMEYYTMIRPSELVRLRVSDIY</sequence>
<comment type="caution">
    <text evidence="2">The sequence shown here is derived from an EMBL/GenBank/DDBJ whole genome shotgun (WGS) entry which is preliminary data.</text>
</comment>
<dbReference type="GO" id="GO:0003677">
    <property type="term" value="F:DNA binding"/>
    <property type="evidence" value="ECO:0007669"/>
    <property type="project" value="UniProtKB-KW"/>
</dbReference>
<gene>
    <name evidence="2" type="ORF">IAA93_02560</name>
</gene>